<evidence type="ECO:0000313" key="2">
    <source>
        <dbReference type="EMBL" id="MBL6455544.1"/>
    </source>
</evidence>
<name>A0ABS1V1G3_9PROT</name>
<gene>
    <name evidence="2" type="ORF">JMJ55_09440</name>
</gene>
<dbReference type="Pfam" id="PF13365">
    <property type="entry name" value="Trypsin_2"/>
    <property type="match status" value="1"/>
</dbReference>
<keyword evidence="3" id="KW-1185">Reference proteome</keyword>
<feature type="region of interest" description="Disordered" evidence="1">
    <location>
        <begin position="56"/>
        <end position="105"/>
    </location>
</feature>
<dbReference type="InterPro" id="IPR009003">
    <property type="entry name" value="Peptidase_S1_PA"/>
</dbReference>
<comment type="caution">
    <text evidence="2">The sequence shown here is derived from an EMBL/GenBank/DDBJ whole genome shotgun (WGS) entry which is preliminary data.</text>
</comment>
<sequence length="309" mass="31306">MAASSPSGGRACSEPGALLTATIPPRQARAMCNLSLPIACCLLLFGSGLAAAQKPPPLPAPVPQGGKPPPLAQAPAEPGGKPPPLPPGNTPFGAVPGGPRPVSSGTGFVVAPSRVLTNHHVANGCAEMRIRTSSGAELSATVAATDQQRDLALLTVRGDPGPVLSFRSGPEVRRGEGVVTYGFPLSGILSSGPTLTTGDVSALAGLRDNAAQFQISAPVQPGNSGGPLFDLAGNVMGVIVSKLNAQRIAQSTGDIPQNVNFAVKGAEAVDFLRRNGVQPRMVPSTIPPRSAAEVGEVAHPSTVFLRCLR</sequence>
<evidence type="ECO:0000313" key="3">
    <source>
        <dbReference type="Proteomes" id="UP000606490"/>
    </source>
</evidence>
<dbReference type="SUPFAM" id="SSF50494">
    <property type="entry name" value="Trypsin-like serine proteases"/>
    <property type="match status" value="1"/>
</dbReference>
<dbReference type="PRINTS" id="PR00834">
    <property type="entry name" value="PROTEASES2C"/>
</dbReference>
<protein>
    <submittedName>
        <fullName evidence="2">Trypsin-like peptidase domain-containing protein</fullName>
    </submittedName>
</protein>
<dbReference type="PANTHER" id="PTHR43019">
    <property type="entry name" value="SERINE ENDOPROTEASE DEGS"/>
    <property type="match status" value="1"/>
</dbReference>
<dbReference type="InterPro" id="IPR001940">
    <property type="entry name" value="Peptidase_S1C"/>
</dbReference>
<accession>A0ABS1V1G3</accession>
<dbReference type="InterPro" id="IPR043504">
    <property type="entry name" value="Peptidase_S1_PA_chymotrypsin"/>
</dbReference>
<dbReference type="Gene3D" id="2.40.10.10">
    <property type="entry name" value="Trypsin-like serine proteases"/>
    <property type="match status" value="2"/>
</dbReference>
<dbReference type="PANTHER" id="PTHR43019:SF23">
    <property type="entry name" value="PROTEASE DO-LIKE 5, CHLOROPLASTIC"/>
    <property type="match status" value="1"/>
</dbReference>
<feature type="compositionally biased region" description="Pro residues" evidence="1">
    <location>
        <begin position="56"/>
        <end position="72"/>
    </location>
</feature>
<feature type="compositionally biased region" description="Pro residues" evidence="1">
    <location>
        <begin position="80"/>
        <end position="89"/>
    </location>
</feature>
<dbReference type="Proteomes" id="UP000606490">
    <property type="component" value="Unassembled WGS sequence"/>
</dbReference>
<proteinExistence type="predicted"/>
<reference evidence="2 3" key="1">
    <citation type="submission" date="2021-01" db="EMBL/GenBank/DDBJ databases">
        <title>Belnapia mucosa sp. nov. and Belnapia arida sp. nov., isolated from the Tabernas Desert (Almeria, Spain).</title>
        <authorList>
            <person name="Molina-Menor E."/>
            <person name="Vidal-Verdu A."/>
            <person name="Calonge A."/>
            <person name="Satari L."/>
            <person name="Pereto Magraner J."/>
            <person name="Porcar Miralles M."/>
        </authorList>
    </citation>
    <scope>NUCLEOTIDE SEQUENCE [LARGE SCALE GENOMIC DNA]</scope>
    <source>
        <strain evidence="2 3">T6</strain>
    </source>
</reference>
<dbReference type="EMBL" id="JAEUXJ010000003">
    <property type="protein sequence ID" value="MBL6455544.1"/>
    <property type="molecule type" value="Genomic_DNA"/>
</dbReference>
<organism evidence="2 3">
    <name type="scientific">Belnapia mucosa</name>
    <dbReference type="NCBI Taxonomy" id="2804532"/>
    <lineage>
        <taxon>Bacteria</taxon>
        <taxon>Pseudomonadati</taxon>
        <taxon>Pseudomonadota</taxon>
        <taxon>Alphaproteobacteria</taxon>
        <taxon>Acetobacterales</taxon>
        <taxon>Roseomonadaceae</taxon>
        <taxon>Belnapia</taxon>
    </lineage>
</organism>
<evidence type="ECO:0000256" key="1">
    <source>
        <dbReference type="SAM" id="MobiDB-lite"/>
    </source>
</evidence>